<evidence type="ECO:0000313" key="2">
    <source>
        <dbReference type="Proteomes" id="UP001163321"/>
    </source>
</evidence>
<accession>A0ACC0VNW7</accession>
<keyword evidence="2" id="KW-1185">Reference proteome</keyword>
<dbReference type="Proteomes" id="UP001163321">
    <property type="component" value="Chromosome 8"/>
</dbReference>
<name>A0ACC0VNW7_9STRA</name>
<sequence>MKFLSVLLFATSTLCQGLDLVLVSGESKPTKGIGFQRNLRPEGRRTPLTSQKFESVLEKYPNFDYNALQDSINKYFQTIPPKRKRPNKRYKEQVSTFDDRVVAFLSPELDGIVKEKLPDESERWVDIGYYLAMLELAGGSTLNAATIIDRWKRGSEVAQDVVKRLERGQFVLWAEVVSSRSAAHTQIFQSAEKNDEWRNVVLDAYEEFLNNPDRPVLPTLPDEAPK</sequence>
<protein>
    <submittedName>
        <fullName evidence="1">Uncharacterized protein</fullName>
    </submittedName>
</protein>
<reference evidence="1 2" key="1">
    <citation type="journal article" date="2022" name="bioRxiv">
        <title>The genome of the oomycete Peronosclerospora sorghi, a cosmopolitan pathogen of maize and sorghum, is inflated with dispersed pseudogenes.</title>
        <authorList>
            <person name="Fletcher K."/>
            <person name="Martin F."/>
            <person name="Isakeit T."/>
            <person name="Cavanaugh K."/>
            <person name="Magill C."/>
            <person name="Michelmore R."/>
        </authorList>
    </citation>
    <scope>NUCLEOTIDE SEQUENCE [LARGE SCALE GENOMIC DNA]</scope>
    <source>
        <strain evidence="1">P6</strain>
    </source>
</reference>
<evidence type="ECO:0000313" key="1">
    <source>
        <dbReference type="EMBL" id="KAI9908027.1"/>
    </source>
</evidence>
<dbReference type="EMBL" id="CM047587">
    <property type="protein sequence ID" value="KAI9908027.1"/>
    <property type="molecule type" value="Genomic_DNA"/>
</dbReference>
<organism evidence="1 2">
    <name type="scientific">Peronosclerospora sorghi</name>
    <dbReference type="NCBI Taxonomy" id="230839"/>
    <lineage>
        <taxon>Eukaryota</taxon>
        <taxon>Sar</taxon>
        <taxon>Stramenopiles</taxon>
        <taxon>Oomycota</taxon>
        <taxon>Peronosporomycetes</taxon>
        <taxon>Peronosporales</taxon>
        <taxon>Peronosporaceae</taxon>
        <taxon>Peronosclerospora</taxon>
    </lineage>
</organism>
<proteinExistence type="predicted"/>
<comment type="caution">
    <text evidence="1">The sequence shown here is derived from an EMBL/GenBank/DDBJ whole genome shotgun (WGS) entry which is preliminary data.</text>
</comment>
<gene>
    <name evidence="1" type="ORF">PsorP6_016494</name>
</gene>